<evidence type="ECO:0000313" key="3">
    <source>
        <dbReference type="Proteomes" id="UP000274035"/>
    </source>
</evidence>
<evidence type="ECO:0000313" key="2">
    <source>
        <dbReference type="EMBL" id="AZA17266.1"/>
    </source>
</evidence>
<dbReference type="Proteomes" id="UP000274035">
    <property type="component" value="Segment"/>
</dbReference>
<dbReference type="PANTHER" id="PTHR18937">
    <property type="entry name" value="STRUCTURAL MAINTENANCE OF CHROMOSOMES SMC FAMILY MEMBER"/>
    <property type="match status" value="1"/>
</dbReference>
<name>A0A3G6JHR1_9CAUD</name>
<dbReference type="EMBL" id="CP031026">
    <property type="protein sequence ID" value="AZA17266.1"/>
    <property type="molecule type" value="Genomic_DNA"/>
</dbReference>
<keyword evidence="3" id="KW-1185">Reference proteome</keyword>
<dbReference type="Gene3D" id="1.20.1480.30">
    <property type="entry name" value="Designed four-helix bundle protein"/>
    <property type="match status" value="1"/>
</dbReference>
<feature type="non-terminal residue" evidence="2">
    <location>
        <position position="1275"/>
    </location>
</feature>
<gene>
    <name evidence="2" type="ORF">DQL93_0435</name>
</gene>
<sequence length="1275" mass="137903">MSLSQSSEINLTDNGKQALNAKSLANSAHRVAEDAHDLAYSAQKTADGKNRVFRGSDPNTIPTSELKEGDIYFTYNSLYVWDGSTWVKMVSDTTQAEINAKVADAIAKAKSAEETADGKNRVFRVKDLNTISTSSLKTGDICFTDDTIYVWNGTTWEKTVSDTTGAEIRAKVTEAIKKAERAEETADSKNRVFRVKDPNTISNTGLKEGDICFTDNAVYTWTGGTWEKTVSDTTGAEIKARVDQATQESHKAVNELKANIESKVKELDYGVESTRTNLTEVTNKIANDLSATKADLADTKNNLTTTTNDIKNGLSAVKSDLSATKGDLENTKNSLTSSLDNAKKDIATTTSDLNSVKISLADTRSSLATTANDLTRVKADLADTKNNLTTTTNDIKNGLSAVKSDLSATKINLENTKNSLSTTVADLQKQTGQLSGSLETANSKIKYNSNAIAEVKHTAEEISTTVSGMKVGGRNLVLGTQEAKIIFDGTGYTSMRDITLESGYYWPDLQRVVLKEHLSNLDLTYDDTLTVTGNLTISKNGTLAKSDFANDFAVGLFRTTHNWKVHAEISKRDLVDGQTTYKIKETFVIGDSEQLGWESPSPYCWFNMIPSGYSIRVDHYKVEKGNMATDWTPAPEDTDQAISKVSQTADAIRADLTNAKGDISSLQQTANGLTSRVGSAEGNISQLQQTADKLTSRMTDAEGSVSSLQQTAKSLQSTVTDHSDRISQLQQDASGLSATVLGGGNLLNNTSDTLRKFTGSDWIWYAESNDEPVAKHQLDGQKVTLSVWIEDPSKEAWVQMWTDKGMVQGNKIPAGEKGWSQVTYTMPSGFTYWNIVVGCGDNPGPITLSYSSLQLELGPNRTAWKPSNGDIAQLKVTADGLTTRVSNAEGNISSVQQTVSKIQSDLTNAKGDISSVKQTAEEISTTVSGMKVGGRNLVLGTQEAKTIFDGTGYTSMRDITLESGYYWPDLQRVVLKEHLSNLDLTYDDTLTVTGNLTISKNGTLAKSDFANDFAVGLFRTTHNWKVHAEISKRDLVDGQTTYKIKETFVIGDSEQLGWESPSPYCWFNMIPSGYSIRVDHYKVEKGNMATDWTPAPEDTDQAISKVSQTADAIRADLTNTKGDVASVKATANSLQSQITDNKKNISAVKQTADGLTTRVSNAEGNVSGLQQTASKLQSDLANTKGDVASVKATANSLQSQIMDNKKNISAVKQTADGLTTRVSNAEGNISSVQQTANSLNAYIKRSKGSSTLAALLSMDPNNSTIGQVVNGHIVA</sequence>
<dbReference type="SUPFAM" id="SSF58100">
    <property type="entry name" value="Bacterial hemolysins"/>
    <property type="match status" value="2"/>
</dbReference>
<evidence type="ECO:0000256" key="1">
    <source>
        <dbReference type="SAM" id="Coils"/>
    </source>
</evidence>
<dbReference type="Gene3D" id="1.20.5.340">
    <property type="match status" value="5"/>
</dbReference>
<keyword evidence="1" id="KW-0175">Coiled coil</keyword>
<feature type="coiled-coil region" evidence="1">
    <location>
        <begin position="677"/>
        <end position="732"/>
    </location>
</feature>
<protein>
    <submittedName>
        <fullName evidence="2">Uncharacterized protein</fullName>
    </submittedName>
</protein>
<proteinExistence type="predicted"/>
<reference evidence="2 3" key="1">
    <citation type="submission" date="2018-09" db="EMBL/GenBank/DDBJ databases">
        <authorList>
            <person name="Somerville V."/>
        </authorList>
    </citation>
    <scope>NUCLEOTIDE SEQUENCE [LARGE SCALE GENOMIC DNA]</scope>
</reference>
<organism evidence="2 3">
    <name type="scientific">Lactobacillus phage ViSo-2018a</name>
    <dbReference type="NCBI Taxonomy" id="2267607"/>
    <lineage>
        <taxon>Viruses</taxon>
        <taxon>Duplodnaviria</taxon>
        <taxon>Heunggongvirae</taxon>
        <taxon>Uroviricota</taxon>
        <taxon>Caudoviricetes</taxon>
        <taxon>Tybeckvirinae</taxon>
        <taxon>Lidleunavirus</taxon>
        <taxon>Lidleunavirus ViSo2018a</taxon>
    </lineage>
</organism>
<accession>A0A3G6JHR1</accession>